<evidence type="ECO:0000259" key="1">
    <source>
        <dbReference type="Pfam" id="PF15919"/>
    </source>
</evidence>
<dbReference type="CDD" id="cd22231">
    <property type="entry name" value="RHH_NikR_HicB-like"/>
    <property type="match status" value="1"/>
</dbReference>
<reference evidence="5" key="5">
    <citation type="submission" date="2021-02" db="EMBL/GenBank/DDBJ databases">
        <title>Co-localization of colistin and carbapenem -resistance genes on a novel transferable IncHI2 plasmid in Escherichia coli from chicken-origin.</title>
        <authorList>
            <person name="Hoffmann M."/>
            <person name="Balkey M."/>
            <person name="Ronco T."/>
            <person name="Hendriksen R.S."/>
        </authorList>
    </citation>
    <scope>NUCLEOTIDE SEQUENCE</scope>
    <source>
        <strain evidence="5">CFSAN083829</strain>
    </source>
</reference>
<evidence type="ECO:0000313" key="5">
    <source>
        <dbReference type="EMBL" id="QRZ95262.1"/>
    </source>
</evidence>
<dbReference type="EMBL" id="DABERK010000069">
    <property type="protein sequence ID" value="HAI5335310.1"/>
    <property type="molecule type" value="Genomic_DNA"/>
</dbReference>
<accession>A0A1M2NBZ3</accession>
<organism evidence="2">
    <name type="scientific">Escherichia coli</name>
    <dbReference type="NCBI Taxonomy" id="562"/>
    <lineage>
        <taxon>Bacteria</taxon>
        <taxon>Pseudomonadati</taxon>
        <taxon>Pseudomonadota</taxon>
        <taxon>Gammaproteobacteria</taxon>
        <taxon>Enterobacterales</taxon>
        <taxon>Enterobacteriaceae</taxon>
        <taxon>Escherichia</taxon>
    </lineage>
</organism>
<dbReference type="EMBL" id="MOKI01000008">
    <property type="protein sequence ID" value="OJR56104.1"/>
    <property type="molecule type" value="Genomic_DNA"/>
</dbReference>
<reference evidence="4 7" key="3">
    <citation type="submission" date="2018-04" db="EMBL/GenBank/DDBJ databases">
        <title>Draft Genomic Sequencing Of Potential Extraintestinal Pathogenic Escherichia coli B8S56 Isolated from Retail Chicken Skin.</title>
        <authorList>
            <person name="Xu A."/>
            <person name="Tilman S."/>
            <person name="Wisser-Parker K."/>
            <person name="Scullen O.J."/>
            <person name="Sommers C."/>
        </authorList>
    </citation>
    <scope>NUCLEOTIDE SEQUENCE [LARGE SCALE GENOMIC DNA]</scope>
    <source>
        <strain evidence="4 7">B8S56</strain>
    </source>
</reference>
<proteinExistence type="predicted"/>
<dbReference type="Proteomes" id="UP000845800">
    <property type="component" value="Unassembled WGS sequence"/>
</dbReference>
<reference evidence="2" key="4">
    <citation type="submission" date="2020-03" db="EMBL/GenBank/DDBJ databases">
        <authorList>
            <consortium name="NCBI Pathogen Detection Project"/>
        </authorList>
    </citation>
    <scope>NUCLEOTIDE SEQUENCE</scope>
    <source>
        <strain evidence="2">AMC_487</strain>
    </source>
</reference>
<evidence type="ECO:0000313" key="3">
    <source>
        <dbReference type="EMBL" id="OJR56104.1"/>
    </source>
</evidence>
<evidence type="ECO:0000313" key="7">
    <source>
        <dbReference type="Proteomes" id="UP000245761"/>
    </source>
</evidence>
<evidence type="ECO:0000313" key="2">
    <source>
        <dbReference type="EMBL" id="HAI5335310.1"/>
    </source>
</evidence>
<dbReference type="RefSeq" id="WP_029490554.1">
    <property type="nucleotide sequence ID" value="NZ_CAXUGC010000005.1"/>
</dbReference>
<dbReference type="Proteomes" id="UP000663166">
    <property type="component" value="Chromosome"/>
</dbReference>
<evidence type="ECO:0000313" key="4">
    <source>
        <dbReference type="EMBL" id="PWH52047.1"/>
    </source>
</evidence>
<dbReference type="InterPro" id="IPR035069">
    <property type="entry name" value="TTHA1013/TTHA0281-like"/>
</dbReference>
<dbReference type="Pfam" id="PF15919">
    <property type="entry name" value="HicB_lk_antitox"/>
    <property type="match status" value="1"/>
</dbReference>
<dbReference type="Proteomes" id="UP000245761">
    <property type="component" value="Unassembled WGS sequence"/>
</dbReference>
<reference evidence="2" key="2">
    <citation type="journal article" date="2018" name="Genome Biol.">
        <title>SKESA: strategic k-mer extension for scrupulous assemblies.</title>
        <authorList>
            <person name="Souvorov A."/>
            <person name="Agarwala R."/>
            <person name="Lipman D.J."/>
        </authorList>
    </citation>
    <scope>NUCLEOTIDE SEQUENCE [LARGE SCALE GENOMIC DNA]</scope>
    <source>
        <strain evidence="2">AMC_487</strain>
    </source>
</reference>
<gene>
    <name evidence="3" type="ORF">BK383_05715</name>
    <name evidence="4" type="ORF">DD762_26975</name>
    <name evidence="2" type="ORF">HJQ60_005452</name>
    <name evidence="5" type="ORF">JNP96_15130</name>
</gene>
<dbReference type="EMBL" id="CP070393">
    <property type="protein sequence ID" value="QRZ95262.1"/>
    <property type="molecule type" value="Genomic_DNA"/>
</dbReference>
<sequence length="132" mass="14384">MLYAIAIDRGDSSFGVRVPDLPGCFSGGDSFQDAVDSAREAIEAHVELLVESGESIPVATNLDEWQSDPEYSDAVWALVEVDVSRLMGKSEKINVTLPSLLIRRIDQFVESHPEYGSRSGFLARVAADRVLG</sequence>
<dbReference type="InterPro" id="IPR031807">
    <property type="entry name" value="HicB-like"/>
</dbReference>
<name>A0A1M2NBZ3_ECOLX</name>
<evidence type="ECO:0000313" key="6">
    <source>
        <dbReference type="Proteomes" id="UP000184277"/>
    </source>
</evidence>
<reference evidence="3 6" key="1">
    <citation type="submission" date="2016-10" db="EMBL/GenBank/DDBJ databases">
        <title>Comprehensive resistome analysis reveals the prevalence of NDM and MCR-1 in Chinese poultry production.</title>
        <authorList>
            <person name="Wang Y."/>
            <person name="Zhang R."/>
            <person name="Li J."/>
            <person name="Wu Z."/>
            <person name="Wenjuan Y."/>
            <person name="Schwarz S."/>
            <person name="Tyrrell J."/>
            <person name="Zheng Y."/>
            <person name="Wang S."/>
            <person name="Shen Z."/>
            <person name="Liu Z."/>
            <person name="Lei L."/>
            <person name="Li M."/>
            <person name="Zhang Q."/>
            <person name="Wu C."/>
            <person name="Zhang Q."/>
            <person name="Wu Y."/>
            <person name="Walsh T."/>
            <person name="Shen J."/>
        </authorList>
    </citation>
    <scope>NUCLEOTIDE SEQUENCE [LARGE SCALE GENOMIC DNA]</scope>
    <source>
        <strain evidence="3 6">570</strain>
    </source>
</reference>
<dbReference type="Gene3D" id="3.30.160.250">
    <property type="match status" value="1"/>
</dbReference>
<dbReference type="EMBL" id="QEMT01000096">
    <property type="protein sequence ID" value="PWH52047.1"/>
    <property type="molecule type" value="Genomic_DNA"/>
</dbReference>
<feature type="domain" description="HicB-like antitoxin of toxin-antitoxin system" evidence="1">
    <location>
        <begin position="3"/>
        <end position="126"/>
    </location>
</feature>
<dbReference type="AlphaFoldDB" id="A0A1M2NBZ3"/>
<dbReference type="SUPFAM" id="SSF143100">
    <property type="entry name" value="TTHA1013/TTHA0281-like"/>
    <property type="match status" value="1"/>
</dbReference>
<dbReference type="Proteomes" id="UP000184277">
    <property type="component" value="Unassembled WGS sequence"/>
</dbReference>
<protein>
    <submittedName>
        <fullName evidence="2">Type II toxin-antitoxin system HicB family antitoxin</fullName>
    </submittedName>
</protein>